<feature type="transmembrane region" description="Helical" evidence="1">
    <location>
        <begin position="76"/>
        <end position="96"/>
    </location>
</feature>
<evidence type="ECO:0000313" key="3">
    <source>
        <dbReference type="Proteomes" id="UP000007718"/>
    </source>
</evidence>
<accession>F0RQR6</accession>
<organism evidence="2 3">
    <name type="scientific">Deinococcus proteolyticus (strain ATCC 35074 / DSM 20540 / JCM 6276 / NBRC 101906 / NCIMB 13154 / VKM Ac-1939 / CCM 2703 / MRP)</name>
    <dbReference type="NCBI Taxonomy" id="693977"/>
    <lineage>
        <taxon>Bacteria</taxon>
        <taxon>Thermotogati</taxon>
        <taxon>Deinococcota</taxon>
        <taxon>Deinococci</taxon>
        <taxon>Deinococcales</taxon>
        <taxon>Deinococcaceae</taxon>
        <taxon>Deinococcus</taxon>
    </lineage>
</organism>
<feature type="transmembrane region" description="Helical" evidence="1">
    <location>
        <begin position="49"/>
        <end position="70"/>
    </location>
</feature>
<dbReference type="EMBL" id="CP002538">
    <property type="protein sequence ID" value="ADY27625.1"/>
    <property type="molecule type" value="Genomic_DNA"/>
</dbReference>
<dbReference type="AlphaFoldDB" id="F0RQR6"/>
<dbReference type="RefSeq" id="WP_013615979.1">
    <property type="nucleotide sequence ID" value="NC_015162.1"/>
</dbReference>
<keyword evidence="1" id="KW-0472">Membrane</keyword>
<geneLocation type="plasmid" evidence="2 3">
    <name>pDEIPR02</name>
</geneLocation>
<keyword evidence="3" id="KW-1185">Reference proteome</keyword>
<evidence type="ECO:0000256" key="1">
    <source>
        <dbReference type="SAM" id="Phobius"/>
    </source>
</evidence>
<dbReference type="HOGENOM" id="CLU_1746639_0_0_0"/>
<protein>
    <submittedName>
        <fullName evidence="2">Uncharacterized protein</fullName>
    </submittedName>
</protein>
<evidence type="ECO:0000313" key="2">
    <source>
        <dbReference type="EMBL" id="ADY27625.1"/>
    </source>
</evidence>
<keyword evidence="1" id="KW-0812">Transmembrane</keyword>
<feature type="transmembrane region" description="Helical" evidence="1">
    <location>
        <begin position="108"/>
        <end position="128"/>
    </location>
</feature>
<reference evidence="2 3" key="2">
    <citation type="journal article" date="2012" name="Stand. Genomic Sci.">
        <title>Complete genome sequence of the orange-red pigmented, radioresistant Deinococcus proteolyticus type strain (MRP(T)).</title>
        <authorList>
            <person name="Copeland A."/>
            <person name="Zeytun A."/>
            <person name="Yassawong M."/>
            <person name="Nolan M."/>
            <person name="Lucas S."/>
            <person name="Hammon N."/>
            <person name="Deshpande S."/>
            <person name="Cheng J.F."/>
            <person name="Han C."/>
            <person name="Tapia R."/>
            <person name="Goodwin L.A."/>
            <person name="Pitluck S."/>
            <person name="Mavromatis K."/>
            <person name="Liolios K."/>
            <person name="Pagani I."/>
            <person name="Ivanova N."/>
            <person name="Mikhailova N."/>
            <person name="Pati A."/>
            <person name="Chen A."/>
            <person name="Palaniappan K."/>
            <person name="Land M."/>
            <person name="Hauser L."/>
            <person name="Jeffries C.D."/>
            <person name="Brambilla E.M."/>
            <person name="Rohde M."/>
            <person name="Sikorski J."/>
            <person name="Pukall R."/>
            <person name="Goker M."/>
            <person name="Detter J.C."/>
            <person name="Woyke T."/>
            <person name="Bristow J."/>
            <person name="Eisen J.A."/>
            <person name="Markowitz V."/>
            <person name="Hugenholtz P."/>
            <person name="Kyrpides N.C."/>
            <person name="Klenk H.P."/>
            <person name="Lapidus A."/>
        </authorList>
    </citation>
    <scope>NUCLEOTIDE SEQUENCE [LARGE SCALE GENOMIC DNA]</scope>
    <source>
        <strain evidence="3">ATCC 35074 / DSM 20540 / JCM 6276 / NBRC 101906 / NCIMB 13154 / VKM Ac-1939 / CCM 2703 / MRP</strain>
        <plasmid evidence="3">Plasmid pDEIPR02</plasmid>
    </source>
</reference>
<gene>
    <name evidence="2" type="ordered locus">Deipr_2508</name>
</gene>
<sequence length="149" mass="16313">MTDTTAASPAPSRQPLIWAGLALLGILLTGLVGLLLIARGQTGAYLHKLPMFMLVLSPIPLSWLCAYVTAHREVRFGPFLRLFTAGTAYFTFYGLLNFMQMSWTGQPMHIAAAGLGSVLLTTAPYLIWRMPRATKPSRAKPNQPDSHSK</sequence>
<reference evidence="3" key="1">
    <citation type="submission" date="2011-02" db="EMBL/GenBank/DDBJ databases">
        <title>The complete sequence of plasmid2 of Deinococcus proteolyticus DSM 20540.</title>
        <authorList>
            <consortium name="US DOE Joint Genome Institute (JGI-PGF)"/>
            <person name="Lucas S."/>
            <person name="Copeland A."/>
            <person name="Lapidus A."/>
            <person name="Bruce D."/>
            <person name="Goodwin L."/>
            <person name="Pitluck S."/>
            <person name="Kyrpides N."/>
            <person name="Mavromatis K."/>
            <person name="Pagani I."/>
            <person name="Ivanova N."/>
            <person name="Ovchinnikova G."/>
            <person name="Zeytun A."/>
            <person name="Detter J.C."/>
            <person name="Han C."/>
            <person name="Land M."/>
            <person name="Hauser L."/>
            <person name="Markowitz V."/>
            <person name="Cheng J.-F."/>
            <person name="Hugenholtz P."/>
            <person name="Woyke T."/>
            <person name="Wu D."/>
            <person name="Pukall R."/>
            <person name="Steenblock K."/>
            <person name="Brambilla E."/>
            <person name="Klenk H.-P."/>
            <person name="Eisen J.A."/>
        </authorList>
    </citation>
    <scope>NUCLEOTIDE SEQUENCE [LARGE SCALE GENOMIC DNA]</scope>
    <source>
        <strain evidence="3">ATCC 35074 / DSM 20540 / JCM 6276 / NBRC 101906 / NCIMB 13154 / VKM Ac-1939 / CCM 2703 / MRP</strain>
        <plasmid evidence="3">Plasmid pDEIPR02</plasmid>
    </source>
</reference>
<proteinExistence type="predicted"/>
<keyword evidence="2" id="KW-0614">Plasmid</keyword>
<feature type="transmembrane region" description="Helical" evidence="1">
    <location>
        <begin position="16"/>
        <end position="37"/>
    </location>
</feature>
<dbReference type="KEGG" id="dpt:Deipr_2508"/>
<name>F0RQR6_DEIPM</name>
<keyword evidence="1" id="KW-1133">Transmembrane helix</keyword>
<dbReference type="Proteomes" id="UP000007718">
    <property type="component" value="Plasmid pDEIPR02"/>
</dbReference>